<gene>
    <name evidence="8" type="ordered locus">MLP_47860</name>
</gene>
<dbReference type="InterPro" id="IPR014284">
    <property type="entry name" value="RNA_pol_sigma-70_dom"/>
</dbReference>
<protein>
    <submittedName>
        <fullName evidence="8">Putative RNA polymerase ECF subfamily sigma factor</fullName>
    </submittedName>
</protein>
<dbReference type="AlphaFoldDB" id="F5XF62"/>
<feature type="domain" description="RNA polymerase sigma-70 region 2" evidence="5">
    <location>
        <begin position="12"/>
        <end position="78"/>
    </location>
</feature>
<dbReference type="KEGG" id="mph:MLP_47860"/>
<name>F5XF62_MICPN</name>
<reference evidence="8 9" key="1">
    <citation type="submission" date="2011-05" db="EMBL/GenBank/DDBJ databases">
        <title>Whole genome sequence of Microlunatus phosphovorus NM-1.</title>
        <authorList>
            <person name="Hosoyama A."/>
            <person name="Sasaki K."/>
            <person name="Harada T."/>
            <person name="Igarashi R."/>
            <person name="Kawakoshi A."/>
            <person name="Sasagawa M."/>
            <person name="Fukada J."/>
            <person name="Nakamura S."/>
            <person name="Katano Y."/>
            <person name="Hanada S."/>
            <person name="Kamagata Y."/>
            <person name="Nakamura N."/>
            <person name="Yamazaki S."/>
            <person name="Fujita N."/>
        </authorList>
    </citation>
    <scope>NUCLEOTIDE SEQUENCE [LARGE SCALE GENOMIC DNA]</scope>
    <source>
        <strain evidence="9">ATCC 700054 / DSM 10555 / JCM 9379 / NBRC 101784 / NCIMB 13414 / VKM Ac-1990 / NM-1</strain>
    </source>
</reference>
<dbReference type="EMBL" id="AP012204">
    <property type="protein sequence ID" value="BAK37800.1"/>
    <property type="molecule type" value="Genomic_DNA"/>
</dbReference>
<dbReference type="HOGENOM" id="CLU_035311_1_1_11"/>
<dbReference type="NCBIfam" id="TIGR02937">
    <property type="entry name" value="sigma70-ECF"/>
    <property type="match status" value="1"/>
</dbReference>
<dbReference type="eggNOG" id="COG4941">
    <property type="taxonomic scope" value="Bacteria"/>
</dbReference>
<dbReference type="InterPro" id="IPR013325">
    <property type="entry name" value="RNA_pol_sigma_r2"/>
</dbReference>
<keyword evidence="4" id="KW-0804">Transcription</keyword>
<organism evidence="8 9">
    <name type="scientific">Microlunatus phosphovorus (strain ATCC 700054 / DSM 10555 / JCM 9379 / NBRC 101784 / NCIMB 13414 / VKM Ac-1990 / NM-1)</name>
    <dbReference type="NCBI Taxonomy" id="1032480"/>
    <lineage>
        <taxon>Bacteria</taxon>
        <taxon>Bacillati</taxon>
        <taxon>Actinomycetota</taxon>
        <taxon>Actinomycetes</taxon>
        <taxon>Propionibacteriales</taxon>
        <taxon>Propionibacteriaceae</taxon>
        <taxon>Microlunatus</taxon>
    </lineage>
</organism>
<dbReference type="InterPro" id="IPR036388">
    <property type="entry name" value="WH-like_DNA-bd_sf"/>
</dbReference>
<dbReference type="Gene3D" id="1.10.10.10">
    <property type="entry name" value="Winged helix-like DNA-binding domain superfamily/Winged helix DNA-binding domain"/>
    <property type="match status" value="1"/>
</dbReference>
<dbReference type="RefSeq" id="WP_013865624.1">
    <property type="nucleotide sequence ID" value="NC_015635.1"/>
</dbReference>
<dbReference type="InterPro" id="IPR013249">
    <property type="entry name" value="RNA_pol_sigma70_r4_t2"/>
</dbReference>
<evidence type="ECO:0000313" key="9">
    <source>
        <dbReference type="Proteomes" id="UP000007947"/>
    </source>
</evidence>
<sequence length="423" mass="45255">MILRDDGRIEGLLRELAPRALGALVRRYHDFDDAEDALQEALLQAAEQWPADGIPDNPYGWLVAVASRRLVDAWRSDSARRRRETNVLISEQPLAAEPAEPESVEVDDSLELFLLCCHPALTRPSQLALTLRAVAGLTTAEIARALLVPEGTVAQRISRAKARIRAAGARFGEPTDDLGGRVATVAAVLYLIFTEGHTASSGDALHRVDLALEAIQLTRLLRARSSSEPALADYRSEIDGLLALMLLTQARASARVAADGALVPLAEQDRSRWDPGATAEGIELVTDALVSGVRGEQVLGPYQVQAAIAAVHAEAPTADATDWPQILGLYDVLAELAPGPMVTLNRIVAVAMVRGERAALLELDVAAAAPALAGHHRVHAVRAHLLERIGERAAAAAEFREAARGTLSLPEQRYLTGRAAALN</sequence>
<dbReference type="InterPro" id="IPR046531">
    <property type="entry name" value="DUF6596"/>
</dbReference>
<dbReference type="Gene3D" id="1.10.1740.10">
    <property type="match status" value="1"/>
</dbReference>
<evidence type="ECO:0000256" key="4">
    <source>
        <dbReference type="ARBA" id="ARBA00023163"/>
    </source>
</evidence>
<keyword evidence="2" id="KW-0805">Transcription regulation</keyword>
<accession>F5XF62</accession>
<keyword evidence="9" id="KW-1185">Reference proteome</keyword>
<dbReference type="InterPro" id="IPR007627">
    <property type="entry name" value="RNA_pol_sigma70_r2"/>
</dbReference>
<dbReference type="SUPFAM" id="SSF88659">
    <property type="entry name" value="Sigma3 and sigma4 domains of RNA polymerase sigma factors"/>
    <property type="match status" value="1"/>
</dbReference>
<comment type="similarity">
    <text evidence="1">Belongs to the sigma-70 factor family. ECF subfamily.</text>
</comment>
<proteinExistence type="inferred from homology"/>
<dbReference type="Pfam" id="PF04542">
    <property type="entry name" value="Sigma70_r2"/>
    <property type="match status" value="1"/>
</dbReference>
<dbReference type="SUPFAM" id="SSF88946">
    <property type="entry name" value="Sigma2 domain of RNA polymerase sigma factors"/>
    <property type="match status" value="1"/>
</dbReference>
<dbReference type="GO" id="GO:0016987">
    <property type="term" value="F:sigma factor activity"/>
    <property type="evidence" value="ECO:0007669"/>
    <property type="project" value="UniProtKB-KW"/>
</dbReference>
<dbReference type="Proteomes" id="UP000007947">
    <property type="component" value="Chromosome"/>
</dbReference>
<evidence type="ECO:0000259" key="5">
    <source>
        <dbReference type="Pfam" id="PF04542"/>
    </source>
</evidence>
<dbReference type="GO" id="GO:0006352">
    <property type="term" value="P:DNA-templated transcription initiation"/>
    <property type="evidence" value="ECO:0007669"/>
    <property type="project" value="InterPro"/>
</dbReference>
<dbReference type="Pfam" id="PF20239">
    <property type="entry name" value="DUF6596"/>
    <property type="match status" value="1"/>
</dbReference>
<evidence type="ECO:0000313" key="8">
    <source>
        <dbReference type="EMBL" id="BAK37800.1"/>
    </source>
</evidence>
<dbReference type="PANTHER" id="PTHR47756:SF2">
    <property type="entry name" value="BLL6612 PROTEIN"/>
    <property type="match status" value="1"/>
</dbReference>
<dbReference type="InterPro" id="IPR013324">
    <property type="entry name" value="RNA_pol_sigma_r3/r4-like"/>
</dbReference>
<keyword evidence="3" id="KW-0731">Sigma factor</keyword>
<feature type="domain" description="DUF6596" evidence="7">
    <location>
        <begin position="181"/>
        <end position="288"/>
    </location>
</feature>
<dbReference type="GO" id="GO:0003677">
    <property type="term" value="F:DNA binding"/>
    <property type="evidence" value="ECO:0007669"/>
    <property type="project" value="InterPro"/>
</dbReference>
<feature type="domain" description="RNA polymerase sigma factor 70 region 4 type 2" evidence="6">
    <location>
        <begin position="114"/>
        <end position="164"/>
    </location>
</feature>
<dbReference type="STRING" id="1032480.MLP_47860"/>
<dbReference type="PANTHER" id="PTHR47756">
    <property type="entry name" value="BLL6612 PROTEIN-RELATED"/>
    <property type="match status" value="1"/>
</dbReference>
<dbReference type="Pfam" id="PF08281">
    <property type="entry name" value="Sigma70_r4_2"/>
    <property type="match status" value="1"/>
</dbReference>
<evidence type="ECO:0000259" key="7">
    <source>
        <dbReference type="Pfam" id="PF20239"/>
    </source>
</evidence>
<evidence type="ECO:0000256" key="2">
    <source>
        <dbReference type="ARBA" id="ARBA00023015"/>
    </source>
</evidence>
<evidence type="ECO:0000256" key="3">
    <source>
        <dbReference type="ARBA" id="ARBA00023082"/>
    </source>
</evidence>
<evidence type="ECO:0000259" key="6">
    <source>
        <dbReference type="Pfam" id="PF08281"/>
    </source>
</evidence>
<evidence type="ECO:0000256" key="1">
    <source>
        <dbReference type="ARBA" id="ARBA00010641"/>
    </source>
</evidence>